<evidence type="ECO:0000256" key="2">
    <source>
        <dbReference type="SAM" id="SignalP"/>
    </source>
</evidence>
<dbReference type="Pfam" id="PF09608">
    <property type="entry name" value="Alph_Pro_TM"/>
    <property type="match status" value="1"/>
</dbReference>
<dbReference type="RefSeq" id="WP_076366464.1">
    <property type="nucleotide sequence ID" value="NZ_FTOM01000006.1"/>
</dbReference>
<evidence type="ECO:0000256" key="1">
    <source>
        <dbReference type="SAM" id="Phobius"/>
    </source>
</evidence>
<evidence type="ECO:0000313" key="4">
    <source>
        <dbReference type="Proteomes" id="UP000186098"/>
    </source>
</evidence>
<keyword evidence="1" id="KW-0812">Transmembrane</keyword>
<sequence length="254" mass="28002">MMQRVLALLFLLIATPLHAAEELVAAMSKDNIGITTQFTGSEVLIYGAVRRDAPEPYGAPLHVIVTLEGPPGAVTVRRKDRRFGIWINTESVGIAAAPSYYAVATTGTLSTILRPEIDQRERISVPLAIRSFDGPVEVEDTRPFTEALLRIRENEGLYALNERGVRLIEQTLFRAEFLLPANLVEGNYKARIFLTRDGRLIDKYQAAISVQKVGLERWVSALSKNSPLGYGLLSLIVAVAAGWAASEAFARLRR</sequence>
<feature type="transmembrane region" description="Helical" evidence="1">
    <location>
        <begin position="228"/>
        <end position="250"/>
    </location>
</feature>
<dbReference type="InterPro" id="IPR019088">
    <property type="entry name" value="CHP02186-rel_TM"/>
</dbReference>
<keyword evidence="1" id="KW-0472">Membrane</keyword>
<dbReference type="EMBL" id="FTOM01000006">
    <property type="protein sequence ID" value="SIS82750.1"/>
    <property type="molecule type" value="Genomic_DNA"/>
</dbReference>
<feature type="signal peptide" evidence="2">
    <location>
        <begin position="1"/>
        <end position="19"/>
    </location>
</feature>
<organism evidence="3 4">
    <name type="scientific">Phaeovulum vinaykumarii</name>
    <dbReference type="NCBI Taxonomy" id="407234"/>
    <lineage>
        <taxon>Bacteria</taxon>
        <taxon>Pseudomonadati</taxon>
        <taxon>Pseudomonadota</taxon>
        <taxon>Alphaproteobacteria</taxon>
        <taxon>Rhodobacterales</taxon>
        <taxon>Paracoccaceae</taxon>
        <taxon>Phaeovulum</taxon>
    </lineage>
</organism>
<keyword evidence="2" id="KW-0732">Signal</keyword>
<keyword evidence="4" id="KW-1185">Reference proteome</keyword>
<name>A0A1N7M9J1_9RHOB</name>
<evidence type="ECO:0000313" key="3">
    <source>
        <dbReference type="EMBL" id="SIS82750.1"/>
    </source>
</evidence>
<evidence type="ECO:0008006" key="5">
    <source>
        <dbReference type="Google" id="ProtNLM"/>
    </source>
</evidence>
<dbReference type="AlphaFoldDB" id="A0A1N7M9J1"/>
<dbReference type="OrthoDB" id="9815212at2"/>
<gene>
    <name evidence="3" type="ORF">SAMN05421795_10696</name>
</gene>
<feature type="chain" id="PRO_5012049059" description="Transmembrane protein" evidence="2">
    <location>
        <begin position="20"/>
        <end position="254"/>
    </location>
</feature>
<keyword evidence="1" id="KW-1133">Transmembrane helix</keyword>
<dbReference type="Proteomes" id="UP000186098">
    <property type="component" value="Unassembled WGS sequence"/>
</dbReference>
<dbReference type="STRING" id="407234.SAMN05421795_10696"/>
<protein>
    <recommendedName>
        <fullName evidence="5">Transmembrane protein</fullName>
    </recommendedName>
</protein>
<reference evidence="4" key="1">
    <citation type="submission" date="2017-01" db="EMBL/GenBank/DDBJ databases">
        <authorList>
            <person name="Varghese N."/>
            <person name="Submissions S."/>
        </authorList>
    </citation>
    <scope>NUCLEOTIDE SEQUENCE [LARGE SCALE GENOMIC DNA]</scope>
    <source>
        <strain evidence="4">DSM 18714</strain>
    </source>
</reference>
<accession>A0A1N7M9J1</accession>
<proteinExistence type="predicted"/>